<dbReference type="GO" id="GO:0009543">
    <property type="term" value="C:chloroplast thylakoid lumen"/>
    <property type="evidence" value="ECO:0007669"/>
    <property type="project" value="TreeGrafter"/>
</dbReference>
<dbReference type="Proteomes" id="UP000015106">
    <property type="component" value="Chromosome 3"/>
</dbReference>
<sequence length="249" mass="25956">MRPPLASSSSSSIAAAAATAPSSSPSAPPATTRRALLLSTSPLTLAAVVPAVAQAAANPFSTPYSQSRTLQLGLDTKGKIRTCPSTNPGCVCTNPTVGASSSVASPLIIPESTSADAAAQLLRQAILKTQKNVSFNIDQQTPHGHYIQAEVDGGFGRDVMEFLVKKDAGVVAYRCVATKVTFVYPFTTAIGDSRGQEQRVAAVAQELGWPPSDATITKVILRRTTIIAPSSPGRTSSFGFFKDVNMIYA</sequence>
<dbReference type="Gramene" id="TuG1812G0300000959.01.T01">
    <property type="protein sequence ID" value="TuG1812G0300000959.01.T01"/>
    <property type="gene ID" value="TuG1812G0300000959.01"/>
</dbReference>
<dbReference type="AlphaFoldDB" id="A0A8R7TRK3"/>
<gene>
    <name evidence="2" type="primary">LOC125542727</name>
</gene>
<protein>
    <recommendedName>
        <fullName evidence="4">Thylakoid lumenal 17.9 kDa protein, chloroplastic</fullName>
    </recommendedName>
</protein>
<evidence type="ECO:0008006" key="4">
    <source>
        <dbReference type="Google" id="ProtNLM"/>
    </source>
</evidence>
<name>A0A8R7TRK3_TRIUA</name>
<dbReference type="Pfam" id="PF07386">
    <property type="entry name" value="DUF1499"/>
    <property type="match status" value="1"/>
</dbReference>
<reference evidence="2" key="3">
    <citation type="submission" date="2022-06" db="UniProtKB">
        <authorList>
            <consortium name="EnsemblPlants"/>
        </authorList>
    </citation>
    <scope>IDENTIFICATION</scope>
</reference>
<keyword evidence="3" id="KW-1185">Reference proteome</keyword>
<evidence type="ECO:0000313" key="3">
    <source>
        <dbReference type="Proteomes" id="UP000015106"/>
    </source>
</evidence>
<accession>A0A8R7TRK3</accession>
<dbReference type="PANTHER" id="PTHR36783:SF2">
    <property type="entry name" value="THYLAKOID LUMENAL 17.9 KDA PROTEIN, CHLOROPLASTIC"/>
    <property type="match status" value="1"/>
</dbReference>
<proteinExistence type="predicted"/>
<evidence type="ECO:0000313" key="2">
    <source>
        <dbReference type="EnsemblPlants" id="TuG1812G0300000959.01.T01"/>
    </source>
</evidence>
<reference evidence="3" key="1">
    <citation type="journal article" date="2013" name="Nature">
        <title>Draft genome of the wheat A-genome progenitor Triticum urartu.</title>
        <authorList>
            <person name="Ling H.Q."/>
            <person name="Zhao S."/>
            <person name="Liu D."/>
            <person name="Wang J."/>
            <person name="Sun H."/>
            <person name="Zhang C."/>
            <person name="Fan H."/>
            <person name="Li D."/>
            <person name="Dong L."/>
            <person name="Tao Y."/>
            <person name="Gao C."/>
            <person name="Wu H."/>
            <person name="Li Y."/>
            <person name="Cui Y."/>
            <person name="Guo X."/>
            <person name="Zheng S."/>
            <person name="Wang B."/>
            <person name="Yu K."/>
            <person name="Liang Q."/>
            <person name="Yang W."/>
            <person name="Lou X."/>
            <person name="Chen J."/>
            <person name="Feng M."/>
            <person name="Jian J."/>
            <person name="Zhang X."/>
            <person name="Luo G."/>
            <person name="Jiang Y."/>
            <person name="Liu J."/>
            <person name="Wang Z."/>
            <person name="Sha Y."/>
            <person name="Zhang B."/>
            <person name="Wu H."/>
            <person name="Tang D."/>
            <person name="Shen Q."/>
            <person name="Xue P."/>
            <person name="Zou S."/>
            <person name="Wang X."/>
            <person name="Liu X."/>
            <person name="Wang F."/>
            <person name="Yang Y."/>
            <person name="An X."/>
            <person name="Dong Z."/>
            <person name="Zhang K."/>
            <person name="Zhang X."/>
            <person name="Luo M.C."/>
            <person name="Dvorak J."/>
            <person name="Tong Y."/>
            <person name="Wang J."/>
            <person name="Yang H."/>
            <person name="Li Z."/>
            <person name="Wang D."/>
            <person name="Zhang A."/>
            <person name="Wang J."/>
        </authorList>
    </citation>
    <scope>NUCLEOTIDE SEQUENCE</scope>
    <source>
        <strain evidence="3">cv. G1812</strain>
    </source>
</reference>
<evidence type="ECO:0000256" key="1">
    <source>
        <dbReference type="SAM" id="MobiDB-lite"/>
    </source>
</evidence>
<dbReference type="EnsemblPlants" id="TuG1812G0300000959.01.T01">
    <property type="protein sequence ID" value="TuG1812G0300000959.01.T01"/>
    <property type="gene ID" value="TuG1812G0300000959.01"/>
</dbReference>
<organism evidence="2 3">
    <name type="scientific">Triticum urartu</name>
    <name type="common">Red wild einkorn</name>
    <name type="synonym">Crithodium urartu</name>
    <dbReference type="NCBI Taxonomy" id="4572"/>
    <lineage>
        <taxon>Eukaryota</taxon>
        <taxon>Viridiplantae</taxon>
        <taxon>Streptophyta</taxon>
        <taxon>Embryophyta</taxon>
        <taxon>Tracheophyta</taxon>
        <taxon>Spermatophyta</taxon>
        <taxon>Magnoliopsida</taxon>
        <taxon>Liliopsida</taxon>
        <taxon>Poales</taxon>
        <taxon>Poaceae</taxon>
        <taxon>BOP clade</taxon>
        <taxon>Pooideae</taxon>
        <taxon>Triticodae</taxon>
        <taxon>Triticeae</taxon>
        <taxon>Triticinae</taxon>
        <taxon>Triticum</taxon>
    </lineage>
</organism>
<dbReference type="InterPro" id="IPR010865">
    <property type="entry name" value="DUF1499"/>
</dbReference>
<dbReference type="PANTHER" id="PTHR36783">
    <property type="entry name" value="THYLAKOID LUMENAL 17.9 KDA PROTEIN, CHLOROPLASTIC"/>
    <property type="match status" value="1"/>
</dbReference>
<dbReference type="InterPro" id="IPR037734">
    <property type="entry name" value="Thylakoid_lumenal_17.9"/>
</dbReference>
<feature type="region of interest" description="Disordered" evidence="1">
    <location>
        <begin position="1"/>
        <end position="31"/>
    </location>
</feature>
<reference evidence="2" key="2">
    <citation type="submission" date="2018-03" db="EMBL/GenBank/DDBJ databases">
        <title>The Triticum urartu genome reveals the dynamic nature of wheat genome evolution.</title>
        <authorList>
            <person name="Ling H."/>
            <person name="Ma B."/>
            <person name="Shi X."/>
            <person name="Liu H."/>
            <person name="Dong L."/>
            <person name="Sun H."/>
            <person name="Cao Y."/>
            <person name="Gao Q."/>
            <person name="Zheng S."/>
            <person name="Li Y."/>
            <person name="Yu Y."/>
            <person name="Du H."/>
            <person name="Qi M."/>
            <person name="Li Y."/>
            <person name="Yu H."/>
            <person name="Cui Y."/>
            <person name="Wang N."/>
            <person name="Chen C."/>
            <person name="Wu H."/>
            <person name="Zhao Y."/>
            <person name="Zhang J."/>
            <person name="Li Y."/>
            <person name="Zhou W."/>
            <person name="Zhang B."/>
            <person name="Hu W."/>
            <person name="Eijk M."/>
            <person name="Tang J."/>
            <person name="Witsenboer H."/>
            <person name="Zhao S."/>
            <person name="Li Z."/>
            <person name="Zhang A."/>
            <person name="Wang D."/>
            <person name="Liang C."/>
        </authorList>
    </citation>
    <scope>NUCLEOTIDE SEQUENCE [LARGE SCALE GENOMIC DNA]</scope>
    <source>
        <strain evidence="2">cv. G1812</strain>
    </source>
</reference>